<name>A0A9P8CDS3_9HELO</name>
<protein>
    <submittedName>
        <fullName evidence="2">Uncharacterized protein</fullName>
    </submittedName>
</protein>
<dbReference type="EMBL" id="MU253987">
    <property type="protein sequence ID" value="KAG9243329.1"/>
    <property type="molecule type" value="Genomic_DNA"/>
</dbReference>
<gene>
    <name evidence="2" type="ORF">BJ878DRAFT_553154</name>
</gene>
<comment type="caution">
    <text evidence="2">The sequence shown here is derived from an EMBL/GenBank/DDBJ whole genome shotgun (WGS) entry which is preliminary data.</text>
</comment>
<sequence length="108" mass="11906">MALTKAVQEAADMAIPEIKSSAPSKPWWTPKLKGHEEDQSKWDWPNLTRIELENVCSSKIKTKPSGPDGITQDIITQDIITHDFAATVRGQTSNSSKGVVSKFQLRSA</sequence>
<organism evidence="2 3">
    <name type="scientific">Calycina marina</name>
    <dbReference type="NCBI Taxonomy" id="1763456"/>
    <lineage>
        <taxon>Eukaryota</taxon>
        <taxon>Fungi</taxon>
        <taxon>Dikarya</taxon>
        <taxon>Ascomycota</taxon>
        <taxon>Pezizomycotina</taxon>
        <taxon>Leotiomycetes</taxon>
        <taxon>Helotiales</taxon>
        <taxon>Pezizellaceae</taxon>
        <taxon>Calycina</taxon>
    </lineage>
</organism>
<evidence type="ECO:0000313" key="3">
    <source>
        <dbReference type="Proteomes" id="UP000887226"/>
    </source>
</evidence>
<feature type="region of interest" description="Disordered" evidence="1">
    <location>
        <begin position="18"/>
        <end position="39"/>
    </location>
</feature>
<reference evidence="2" key="1">
    <citation type="journal article" date="2021" name="IMA Fungus">
        <title>Genomic characterization of three marine fungi, including Emericellopsis atlantica sp. nov. with signatures of a generalist lifestyle and marine biomass degradation.</title>
        <authorList>
            <person name="Hagestad O.C."/>
            <person name="Hou L."/>
            <person name="Andersen J.H."/>
            <person name="Hansen E.H."/>
            <person name="Altermark B."/>
            <person name="Li C."/>
            <person name="Kuhnert E."/>
            <person name="Cox R.J."/>
            <person name="Crous P.W."/>
            <person name="Spatafora J.W."/>
            <person name="Lail K."/>
            <person name="Amirebrahimi M."/>
            <person name="Lipzen A."/>
            <person name="Pangilinan J."/>
            <person name="Andreopoulos W."/>
            <person name="Hayes R.D."/>
            <person name="Ng V."/>
            <person name="Grigoriev I.V."/>
            <person name="Jackson S.A."/>
            <person name="Sutton T.D.S."/>
            <person name="Dobson A.D.W."/>
            <person name="Rama T."/>
        </authorList>
    </citation>
    <scope>NUCLEOTIDE SEQUENCE</scope>
    <source>
        <strain evidence="2">TRa3180A</strain>
    </source>
</reference>
<keyword evidence="3" id="KW-1185">Reference proteome</keyword>
<evidence type="ECO:0000256" key="1">
    <source>
        <dbReference type="SAM" id="MobiDB-lite"/>
    </source>
</evidence>
<dbReference type="AlphaFoldDB" id="A0A9P8CDS3"/>
<accession>A0A9P8CDS3</accession>
<dbReference type="Proteomes" id="UP000887226">
    <property type="component" value="Unassembled WGS sequence"/>
</dbReference>
<proteinExistence type="predicted"/>
<evidence type="ECO:0000313" key="2">
    <source>
        <dbReference type="EMBL" id="KAG9243329.1"/>
    </source>
</evidence>